<sequence>MSNTPTTQLFHQFVGTMLTVLNPAPVRRDERGLSQSTENAVLLAGAVTIALIVVAAITTYVKNHLPK</sequence>
<accession>A0ABW1X3G0</accession>
<keyword evidence="1" id="KW-0472">Membrane</keyword>
<protein>
    <recommendedName>
        <fullName evidence="4">Holin-like toxin</fullName>
    </recommendedName>
</protein>
<dbReference type="EMBL" id="JBHSUA010000025">
    <property type="protein sequence ID" value="MFC6398024.1"/>
    <property type="molecule type" value="Genomic_DNA"/>
</dbReference>
<keyword evidence="1" id="KW-1133">Transmembrane helix</keyword>
<organism evidence="2 3">
    <name type="scientific">Luteococcus sanguinis</name>
    <dbReference type="NCBI Taxonomy" id="174038"/>
    <lineage>
        <taxon>Bacteria</taxon>
        <taxon>Bacillati</taxon>
        <taxon>Actinomycetota</taxon>
        <taxon>Actinomycetes</taxon>
        <taxon>Propionibacteriales</taxon>
        <taxon>Propionibacteriaceae</taxon>
        <taxon>Luteococcus</taxon>
    </lineage>
</organism>
<reference evidence="3" key="1">
    <citation type="journal article" date="2019" name="Int. J. Syst. Evol. Microbiol.">
        <title>The Global Catalogue of Microorganisms (GCM) 10K type strain sequencing project: providing services to taxonomists for standard genome sequencing and annotation.</title>
        <authorList>
            <consortium name="The Broad Institute Genomics Platform"/>
            <consortium name="The Broad Institute Genome Sequencing Center for Infectious Disease"/>
            <person name="Wu L."/>
            <person name="Ma J."/>
        </authorList>
    </citation>
    <scope>NUCLEOTIDE SEQUENCE [LARGE SCALE GENOMIC DNA]</scope>
    <source>
        <strain evidence="3">CGMCC 1.15277</strain>
    </source>
</reference>
<gene>
    <name evidence="2" type="ORF">ACFP57_13670</name>
</gene>
<feature type="transmembrane region" description="Helical" evidence="1">
    <location>
        <begin position="40"/>
        <end position="61"/>
    </location>
</feature>
<evidence type="ECO:0008006" key="4">
    <source>
        <dbReference type="Google" id="ProtNLM"/>
    </source>
</evidence>
<keyword evidence="3" id="KW-1185">Reference proteome</keyword>
<dbReference type="RefSeq" id="WP_343886861.1">
    <property type="nucleotide sequence ID" value="NZ_BAAAKI010000024.1"/>
</dbReference>
<proteinExistence type="predicted"/>
<name>A0ABW1X3G0_9ACTN</name>
<evidence type="ECO:0000313" key="2">
    <source>
        <dbReference type="EMBL" id="MFC6398024.1"/>
    </source>
</evidence>
<evidence type="ECO:0000313" key="3">
    <source>
        <dbReference type="Proteomes" id="UP001596266"/>
    </source>
</evidence>
<dbReference type="Proteomes" id="UP001596266">
    <property type="component" value="Unassembled WGS sequence"/>
</dbReference>
<keyword evidence="1" id="KW-0812">Transmembrane</keyword>
<evidence type="ECO:0000256" key="1">
    <source>
        <dbReference type="SAM" id="Phobius"/>
    </source>
</evidence>
<comment type="caution">
    <text evidence="2">The sequence shown here is derived from an EMBL/GenBank/DDBJ whole genome shotgun (WGS) entry which is preliminary data.</text>
</comment>